<comment type="caution">
    <text evidence="2">The sequence shown here is derived from an EMBL/GenBank/DDBJ whole genome shotgun (WGS) entry which is preliminary data.</text>
</comment>
<sequence length="275" mass="29961">MLVAMRHEYFEVDVFATTAFSGNPLAVIAGADELSSEQMQHIANWTNFSETTFLLRPTTPDADYRVRIFTPHEEFPFAGHPTLGTACVFAELTGKEGDLVQECGVGLVRIKQEDRVFSFATPELQRSGALGESELAETADALGVSSDDIVDAAWVDNGPGWRLVQLADADTVRALRPSYSRDIKVGVVGLEADPTEGQPLYEVRAFTREFEDPVTGSFNGGAAQFMRERGLVPARYTARQGSQLGRDGLVHIADDGANIWVGGSIHIRVRGELES</sequence>
<evidence type="ECO:0000313" key="2">
    <source>
        <dbReference type="EMBL" id="GEA43479.1"/>
    </source>
</evidence>
<dbReference type="SUPFAM" id="SSF54506">
    <property type="entry name" value="Diaminopimelate epimerase-like"/>
    <property type="match status" value="1"/>
</dbReference>
<gene>
    <name evidence="2" type="ORF">Cst04h_16490</name>
</gene>
<dbReference type="InterPro" id="IPR003719">
    <property type="entry name" value="Phenazine_PhzF-like"/>
</dbReference>
<dbReference type="Pfam" id="PF02567">
    <property type="entry name" value="PhzC-PhzF"/>
    <property type="match status" value="1"/>
</dbReference>
<organism evidence="2 3">
    <name type="scientific">Corynebacterium striatum</name>
    <dbReference type="NCBI Taxonomy" id="43770"/>
    <lineage>
        <taxon>Bacteria</taxon>
        <taxon>Bacillati</taxon>
        <taxon>Actinomycetota</taxon>
        <taxon>Actinomycetes</taxon>
        <taxon>Mycobacteriales</taxon>
        <taxon>Corynebacteriaceae</taxon>
        <taxon>Corynebacterium</taxon>
    </lineage>
</organism>
<protein>
    <submittedName>
        <fullName evidence="2">Phenazine biosynthesis protein PhzF</fullName>
    </submittedName>
</protein>
<accession>A0ABC9ZN47</accession>
<evidence type="ECO:0000313" key="3">
    <source>
        <dbReference type="Proteomes" id="UP000315234"/>
    </source>
</evidence>
<dbReference type="NCBIfam" id="TIGR00654">
    <property type="entry name" value="PhzF_family"/>
    <property type="match status" value="1"/>
</dbReference>
<dbReference type="Proteomes" id="UP000315234">
    <property type="component" value="Unassembled WGS sequence"/>
</dbReference>
<dbReference type="Gene3D" id="3.10.310.10">
    <property type="entry name" value="Diaminopimelate Epimerase, Chain A, domain 1"/>
    <property type="match status" value="2"/>
</dbReference>
<dbReference type="EMBL" id="BJLD01000002">
    <property type="protein sequence ID" value="GEA43479.1"/>
    <property type="molecule type" value="Genomic_DNA"/>
</dbReference>
<dbReference type="PIRSF" id="PIRSF016184">
    <property type="entry name" value="PhzC_PhzF"/>
    <property type="match status" value="1"/>
</dbReference>
<name>A0ABC9ZN47_CORST</name>
<feature type="active site" evidence="1">
    <location>
        <position position="50"/>
    </location>
</feature>
<evidence type="ECO:0000256" key="1">
    <source>
        <dbReference type="PIRSR" id="PIRSR016184-1"/>
    </source>
</evidence>
<dbReference type="PANTHER" id="PTHR13774">
    <property type="entry name" value="PHENAZINE BIOSYNTHESIS PROTEIN"/>
    <property type="match status" value="1"/>
</dbReference>
<proteinExistence type="predicted"/>
<dbReference type="AlphaFoldDB" id="A0ABC9ZN47"/>
<reference evidence="2 3" key="1">
    <citation type="submission" date="2019-06" db="EMBL/GenBank/DDBJ databases">
        <title>Draft genome sequence of Corynebacterium striatum NBRC 15291.</title>
        <authorList>
            <person name="Miura T."/>
            <person name="Furukawa M."/>
            <person name="Shimamura M."/>
            <person name="Ohyama Y."/>
            <person name="Yamazoe A."/>
            <person name="Kawasaki H."/>
        </authorList>
    </citation>
    <scope>NUCLEOTIDE SEQUENCE [LARGE SCALE GENOMIC DNA]</scope>
    <source>
        <strain evidence="2 3">NBRC 15291</strain>
    </source>
</reference>
<dbReference type="PANTHER" id="PTHR13774:SF32">
    <property type="entry name" value="ANTISENSE-ENHANCING SEQUENCE 1"/>
    <property type="match status" value="1"/>
</dbReference>